<sequence length="854" mass="96180">MPVFTLSPKTVDGNPINTQQLYGFLPTDRNEVVKLATLALDMRWSWNHAADKLWRQVDPELWDQTQNPWLVLQTVSKNKLEQLLEDPPFRKKLDELLQKRETAATNPAWFPVKYPHAPLTHVAYFSMEFMLNEALPIYVGGLGNVAGDQLKSASDLGLPLSGVGLFYQQGYFRQVIDQEGNQQAIQTYNDPGQVPVVPLRKANGEWLRIAVRLGAFKLWLRTWEVKAGSVRLFLMDSNDPANLPVHRGITNELYGGGSDMRIKQELILGIGGWKLLAAMDMKPEVCHLNEGHSAFVVLARAEDIMKESGCSFEEAFFLSRPGNVFTTHTAVPAGFDHFHPRLIDNILGPYAREDLGISVEKLLALGRKNPADHQEYFNMALLALRGSGAANGVSRLHGAVSRQLFSDLFPRWPIEEVPVGHVTNGVHMPTWDNEYSDKVWTKACGKERWRGDLFEMESAICLLTDEALWELRNVCRESLVQYIRRIFERQSKLGGRLDHQQLDLNEIFDPKALTLGFARRFVPYKRTNLLLKDKSRLVRLLSQTSYPVQLVLAGKAGPGDEAGKALIREWIQFIDENGLHHRLVFLSDYDMGITEQLVSGVDVWINTPRPPWEACGTSGMKVLVNGGLNLSTLDGWWAEAFAPELGWALGNAQNPTGQGLSDEMEAAALYDLLEGKVIPEFYTRHSDGLPKSWIQRIRNSMSKLAPEFSANRTVRQYTEDYYLPAAHNFLERNATRGALGKKLFEVREQLESNWAHISFGEVLTSTEGDEYCFQVSLSLGAIDPEWLVVEIFSAGSHGKLPLMQREENAADNGYYSYKGKAPASIPIANYTIRLVPHVRGLAVPLELPQILWEH</sequence>
<dbReference type="PIRSF" id="PIRSF000460">
    <property type="entry name" value="Pprylas_GlgP"/>
    <property type="match status" value="1"/>
</dbReference>
<dbReference type="InterPro" id="IPR011834">
    <property type="entry name" value="Agluc_phsphrylas"/>
</dbReference>
<proteinExistence type="inferred from homology"/>
<keyword evidence="3" id="KW-0021">Allosteric enzyme</keyword>
<dbReference type="AlphaFoldDB" id="A0A1M7NVS8"/>
<dbReference type="InterPro" id="IPR052182">
    <property type="entry name" value="Glycogen/Maltodextrin_Phosph"/>
</dbReference>
<dbReference type="InterPro" id="IPR000811">
    <property type="entry name" value="Glyco_trans_35"/>
</dbReference>
<keyword evidence="4" id="KW-0663">Pyridoxal phosphate</keyword>
<dbReference type="STRING" id="388280.SAMN04488057_106118"/>
<feature type="modified residue" description="N6-(pyridoxal phosphate)lysine" evidence="4">
    <location>
        <position position="621"/>
    </location>
</feature>
<feature type="domain" description="DUF3417" evidence="5">
    <location>
        <begin position="32"/>
        <end position="135"/>
    </location>
</feature>
<dbReference type="NCBIfam" id="TIGR02094">
    <property type="entry name" value="more_P_ylases"/>
    <property type="match status" value="1"/>
</dbReference>
<reference evidence="6 7" key="1">
    <citation type="submission" date="2016-11" db="EMBL/GenBank/DDBJ databases">
        <authorList>
            <person name="Jaros S."/>
            <person name="Januszkiewicz K."/>
            <person name="Wedrychowicz H."/>
        </authorList>
    </citation>
    <scope>NUCLEOTIDE SEQUENCE [LARGE SCALE GENOMIC DNA]</scope>
    <source>
        <strain evidence="6 7">CGMCC 1.6102</strain>
    </source>
</reference>
<dbReference type="Pfam" id="PF11897">
    <property type="entry name" value="DUF3417"/>
    <property type="match status" value="1"/>
</dbReference>
<protein>
    <submittedName>
        <fullName evidence="6">Starch phosphorylase</fullName>
    </submittedName>
</protein>
<evidence type="ECO:0000313" key="7">
    <source>
        <dbReference type="Proteomes" id="UP000184513"/>
    </source>
</evidence>
<dbReference type="GO" id="GO:0005975">
    <property type="term" value="P:carbohydrate metabolic process"/>
    <property type="evidence" value="ECO:0007669"/>
    <property type="project" value="InterPro"/>
</dbReference>
<keyword evidence="7" id="KW-1185">Reference proteome</keyword>
<dbReference type="GO" id="GO:0030170">
    <property type="term" value="F:pyridoxal phosphate binding"/>
    <property type="evidence" value="ECO:0007669"/>
    <property type="project" value="InterPro"/>
</dbReference>
<dbReference type="Pfam" id="PF00343">
    <property type="entry name" value="Phosphorylase"/>
    <property type="match status" value="1"/>
</dbReference>
<evidence type="ECO:0000256" key="3">
    <source>
        <dbReference type="ARBA" id="ARBA00022533"/>
    </source>
</evidence>
<evidence type="ECO:0000259" key="5">
    <source>
        <dbReference type="Pfam" id="PF11897"/>
    </source>
</evidence>
<name>A0A1M7NVS8_9BACT</name>
<dbReference type="Proteomes" id="UP000184513">
    <property type="component" value="Unassembled WGS sequence"/>
</dbReference>
<dbReference type="PANTHER" id="PTHR42655">
    <property type="entry name" value="GLYCOGEN PHOSPHORYLASE"/>
    <property type="match status" value="1"/>
</dbReference>
<evidence type="ECO:0000256" key="1">
    <source>
        <dbReference type="ARBA" id="ARBA00001275"/>
    </source>
</evidence>
<comment type="similarity">
    <text evidence="2">Belongs to the glycogen phosphorylase family.</text>
</comment>
<evidence type="ECO:0000256" key="2">
    <source>
        <dbReference type="ARBA" id="ARBA00006047"/>
    </source>
</evidence>
<evidence type="ECO:0000256" key="4">
    <source>
        <dbReference type="PIRSR" id="PIRSR000460-1"/>
    </source>
</evidence>
<evidence type="ECO:0000313" key="6">
    <source>
        <dbReference type="EMBL" id="SHN08257.1"/>
    </source>
</evidence>
<dbReference type="SUPFAM" id="SSF53756">
    <property type="entry name" value="UDP-Glycosyltransferase/glycogen phosphorylase"/>
    <property type="match status" value="1"/>
</dbReference>
<dbReference type="GO" id="GO:0008184">
    <property type="term" value="F:glycogen phosphorylase activity"/>
    <property type="evidence" value="ECO:0007669"/>
    <property type="project" value="InterPro"/>
</dbReference>
<dbReference type="InterPro" id="IPR024517">
    <property type="entry name" value="Glycogen_phosphorylase_DUF3417"/>
</dbReference>
<dbReference type="EMBL" id="FRCY01000006">
    <property type="protein sequence ID" value="SHN08257.1"/>
    <property type="molecule type" value="Genomic_DNA"/>
</dbReference>
<organism evidence="6 7">
    <name type="scientific">Cyclobacterium lianum</name>
    <dbReference type="NCBI Taxonomy" id="388280"/>
    <lineage>
        <taxon>Bacteria</taxon>
        <taxon>Pseudomonadati</taxon>
        <taxon>Bacteroidota</taxon>
        <taxon>Cytophagia</taxon>
        <taxon>Cytophagales</taxon>
        <taxon>Cyclobacteriaceae</taxon>
        <taxon>Cyclobacterium</taxon>
    </lineage>
</organism>
<accession>A0A1M7NVS8</accession>
<dbReference type="PANTHER" id="PTHR42655:SF1">
    <property type="entry name" value="GLYCOGEN PHOSPHORYLASE"/>
    <property type="match status" value="1"/>
</dbReference>
<comment type="catalytic activity">
    <reaction evidence="1">
        <text>[(1-&gt;4)-alpha-D-glucosyl](n) + phosphate = [(1-&gt;4)-alpha-D-glucosyl](n-1) + alpha-D-glucose 1-phosphate</text>
        <dbReference type="Rhea" id="RHEA:41732"/>
        <dbReference type="Rhea" id="RHEA-COMP:9584"/>
        <dbReference type="Rhea" id="RHEA-COMP:9586"/>
        <dbReference type="ChEBI" id="CHEBI:15444"/>
        <dbReference type="ChEBI" id="CHEBI:43474"/>
        <dbReference type="ChEBI" id="CHEBI:58601"/>
        <dbReference type="EC" id="2.4.1.1"/>
    </reaction>
</comment>
<gene>
    <name evidence="6" type="ORF">SAMN04488057_106118</name>
</gene>
<dbReference type="Gene3D" id="3.40.50.2000">
    <property type="entry name" value="Glycogen Phosphorylase B"/>
    <property type="match status" value="3"/>
</dbReference>